<keyword evidence="3 11" id="KW-0285">Flavoprotein</keyword>
<comment type="cofactor">
    <cofactor evidence="12">
        <name>[2Fe-2S] cluster</name>
        <dbReference type="ChEBI" id="CHEBI:190135"/>
    </cofactor>
    <text evidence="12">Binds 1 [2Fe-2S] cluster per subunit.</text>
</comment>
<comment type="cofactor">
    <cofactor evidence="11">
        <name>[2Fe-2S] cluster</name>
        <dbReference type="ChEBI" id="CHEBI:190135"/>
    </cofactor>
    <text evidence="11">Binds 1 [2Fe-2S] cluster per subunit.</text>
</comment>
<dbReference type="PANTHER" id="PTHR43513">
    <property type="entry name" value="DIHYDROOROTATE DEHYDROGENASE B (NAD(+)), ELECTRON TRANSFER SUBUNIT"/>
    <property type="match status" value="1"/>
</dbReference>
<evidence type="ECO:0000313" key="14">
    <source>
        <dbReference type="EMBL" id="AMM53192.1"/>
    </source>
</evidence>
<keyword evidence="9 11" id="KW-0408">Iron</keyword>
<keyword evidence="8 11" id="KW-0249">Electron transport</keyword>
<dbReference type="Gene3D" id="2.10.240.10">
    <property type="entry name" value="Dihydroorotate dehydrogenase, electron transfer subunit"/>
    <property type="match status" value="1"/>
</dbReference>
<keyword evidence="6 11" id="KW-0274">FAD</keyword>
<evidence type="ECO:0000256" key="9">
    <source>
        <dbReference type="ARBA" id="ARBA00023004"/>
    </source>
</evidence>
<evidence type="ECO:0000256" key="5">
    <source>
        <dbReference type="ARBA" id="ARBA00022723"/>
    </source>
</evidence>
<evidence type="ECO:0000256" key="4">
    <source>
        <dbReference type="ARBA" id="ARBA00022714"/>
    </source>
</evidence>
<dbReference type="KEGG" id="pyc:TQ32_00795"/>
<dbReference type="Pfam" id="PF00175">
    <property type="entry name" value="NAD_binding_1"/>
    <property type="match status" value="1"/>
</dbReference>
<dbReference type="InterPro" id="IPR017927">
    <property type="entry name" value="FAD-bd_FR_type"/>
</dbReference>
<keyword evidence="2 11" id="KW-0813">Transport</keyword>
<dbReference type="EMBL" id="CP010835">
    <property type="protein sequence ID" value="AMM53192.1"/>
    <property type="molecule type" value="Genomic_DNA"/>
</dbReference>
<evidence type="ECO:0000256" key="2">
    <source>
        <dbReference type="ARBA" id="ARBA00022448"/>
    </source>
</evidence>
<dbReference type="GO" id="GO:0016491">
    <property type="term" value="F:oxidoreductase activity"/>
    <property type="evidence" value="ECO:0007669"/>
    <property type="project" value="InterPro"/>
</dbReference>
<keyword evidence="7 11" id="KW-0665">Pyrimidine biosynthesis</keyword>
<evidence type="ECO:0000256" key="6">
    <source>
        <dbReference type="ARBA" id="ARBA00022827"/>
    </source>
</evidence>
<reference evidence="14 15" key="2">
    <citation type="journal article" date="2016" name="Int. J. Syst. Evol. Microbiol.">
        <title>Pyrococcus kukulkanii sp. nov., a hyperthermophilic, piezophilic archaeon isolated from a deep-sea hydrothermal vent.</title>
        <authorList>
            <person name="Callac N."/>
            <person name="Oger P."/>
            <person name="Lesongeur F."/>
            <person name="Rattray J.E."/>
            <person name="Vannier P."/>
            <person name="Michoud G."/>
            <person name="Beauverger M."/>
            <person name="Gayet N."/>
            <person name="Rouxel O."/>
            <person name="Jebbar M."/>
            <person name="Godfroy A."/>
        </authorList>
    </citation>
    <scope>NUCLEOTIDE SEQUENCE [LARGE SCALE GENOMIC DNA]</scope>
    <source>
        <strain evidence="14 15">NCB100</strain>
    </source>
</reference>
<protein>
    <recommendedName>
        <fullName evidence="11">Probable dihydroorotate dehydrogenase B (NAD(+)), electron transfer subunit</fullName>
    </recommendedName>
    <alternativeName>
        <fullName evidence="11">Dihydroorotate oxidase B, electron transfer subunit</fullName>
    </alternativeName>
</protein>
<dbReference type="STRING" id="1609559.TQ32_00795"/>
<feature type="binding site" evidence="11 12">
    <location>
        <position position="216"/>
    </location>
    <ligand>
        <name>[2Fe-2S] cluster</name>
        <dbReference type="ChEBI" id="CHEBI:190135"/>
    </ligand>
</feature>
<dbReference type="PATRIC" id="fig|1609559.3.peg.164"/>
<dbReference type="PROSITE" id="PS51384">
    <property type="entry name" value="FAD_FR"/>
    <property type="match status" value="1"/>
</dbReference>
<evidence type="ECO:0000256" key="3">
    <source>
        <dbReference type="ARBA" id="ARBA00022630"/>
    </source>
</evidence>
<comment type="pathway">
    <text evidence="11">Pyrimidine metabolism; UMP biosynthesis via de novo pathway; orotate from (S)-dihydroorotate (NAD(+) route): step 1/1.</text>
</comment>
<dbReference type="GO" id="GO:0044205">
    <property type="term" value="P:'de novo' UMP biosynthetic process"/>
    <property type="evidence" value="ECO:0007669"/>
    <property type="project" value="UniProtKB-UniRule"/>
</dbReference>
<comment type="function">
    <text evidence="11">Responsible for channeling the electrons from the oxidation of dihydroorotate from the FMN redox center in the PyrD type B subunit to the ultimate electron acceptor NAD(+).</text>
</comment>
<evidence type="ECO:0000256" key="1">
    <source>
        <dbReference type="ARBA" id="ARBA00006422"/>
    </source>
</evidence>
<dbReference type="Pfam" id="PF10418">
    <property type="entry name" value="DHODB_Fe-S_bind"/>
    <property type="match status" value="1"/>
</dbReference>
<dbReference type="Proteomes" id="UP000070587">
    <property type="component" value="Chromosome"/>
</dbReference>
<accession>A0A127B743</accession>
<sequence length="246" mass="27724">MLERVQLREVWEVARNIKAFRFDKKLDFTPGQFIMTWLPGKGEKPFSLADRDLIVVKKVGKFTTELFKLEEGDYIWIRGPYGNGFSPVEGRVALVAGGIGIPPIYALAKHGNLEEKILIYGARSKDELALLDIENYVNEVIITTDDGSQGIKGFPTDILEKRKEEFTQVYACGPEVMLKKVLEIMNYERVQISAERYMKCGIGVCGSCALGPYLVCRDGPVFTGEQLKNTEFGQYSRLPDGRKVKI</sequence>
<keyword evidence="5 11" id="KW-0479">Metal-binding</keyword>
<dbReference type="Gene3D" id="3.40.50.80">
    <property type="entry name" value="Nucleotide-binding domain of ferredoxin-NADP reductase (FNR) module"/>
    <property type="match status" value="1"/>
</dbReference>
<dbReference type="NCBIfam" id="NF000796">
    <property type="entry name" value="PRK00054.1-1"/>
    <property type="match status" value="1"/>
</dbReference>
<evidence type="ECO:0000256" key="11">
    <source>
        <dbReference type="HAMAP-Rule" id="MF_01211"/>
    </source>
</evidence>
<dbReference type="GO" id="GO:0009055">
    <property type="term" value="F:electron transfer activity"/>
    <property type="evidence" value="ECO:0007669"/>
    <property type="project" value="UniProtKB-UniRule"/>
</dbReference>
<dbReference type="GeneID" id="28490325"/>
<name>A0A127B743_9EURY</name>
<dbReference type="HAMAP" id="MF_01211">
    <property type="entry name" value="DHODB_Fe_S_bind"/>
    <property type="match status" value="1"/>
</dbReference>
<evidence type="ECO:0000256" key="7">
    <source>
        <dbReference type="ARBA" id="ARBA00022975"/>
    </source>
</evidence>
<comment type="subunit">
    <text evidence="11">Heterotetramer of 2 PyrK and 2 PyrD type B subunits.</text>
</comment>
<feature type="binding site" evidence="11 12">
    <location>
        <position position="208"/>
    </location>
    <ligand>
        <name>[2Fe-2S] cluster</name>
        <dbReference type="ChEBI" id="CHEBI:190135"/>
    </ligand>
</feature>
<dbReference type="InterPro" id="IPR019480">
    <property type="entry name" value="Dihydroorotate_DH_Fe-S-bd"/>
</dbReference>
<evidence type="ECO:0000259" key="13">
    <source>
        <dbReference type="PROSITE" id="PS51384"/>
    </source>
</evidence>
<dbReference type="InterPro" id="IPR017938">
    <property type="entry name" value="Riboflavin_synthase-like_b-brl"/>
</dbReference>
<dbReference type="AlphaFoldDB" id="A0A127B743"/>
<dbReference type="PANTHER" id="PTHR43513:SF3">
    <property type="entry name" value="DIHYDROOROTATE DEHYDROGENASE B (NAD(+)), ELECTRON TRANSFER SUBUNIT-RELATED"/>
    <property type="match status" value="1"/>
</dbReference>
<proteinExistence type="inferred from homology"/>
<dbReference type="UniPathway" id="UPA00070">
    <property type="reaction ID" value="UER00945"/>
</dbReference>
<feature type="domain" description="FAD-binding FR-type" evidence="13">
    <location>
        <begin position="1"/>
        <end position="87"/>
    </location>
</feature>
<dbReference type="PIRSF" id="PIRSF006816">
    <property type="entry name" value="Cyc3_hyd_g"/>
    <property type="match status" value="1"/>
</dbReference>
<gene>
    <name evidence="11" type="primary">pyrK</name>
    <name evidence="14" type="ORF">TQ32_00795</name>
</gene>
<comment type="cofactor">
    <cofactor evidence="11">
        <name>FAD</name>
        <dbReference type="ChEBI" id="CHEBI:57692"/>
    </cofactor>
    <text evidence="11">Binds 1 FAD per subunit.</text>
</comment>
<comment type="similarity">
    <text evidence="1 11">Belongs to the PyrK family.</text>
</comment>
<reference evidence="15" key="1">
    <citation type="submission" date="2015-02" db="EMBL/GenBank/DDBJ databases">
        <title>Pyrococcus kukulkanii sp. nov., a novel hyperthermophilic archaeon isolated from a deep-sea hydrothermal vent at the Guaymas Basin.</title>
        <authorList>
            <person name="Oger P.M."/>
            <person name="Callac N."/>
            <person name="Jebbar M."/>
            <person name="Godfroy A."/>
        </authorList>
    </citation>
    <scope>NUCLEOTIDE SEQUENCE [LARGE SCALE GENOMIC DNA]</scope>
    <source>
        <strain evidence="15">NCB100</strain>
    </source>
</reference>
<evidence type="ECO:0000256" key="8">
    <source>
        <dbReference type="ARBA" id="ARBA00022982"/>
    </source>
</evidence>
<keyword evidence="10 11" id="KW-0411">Iron-sulfur</keyword>
<evidence type="ECO:0000313" key="15">
    <source>
        <dbReference type="Proteomes" id="UP000070587"/>
    </source>
</evidence>
<dbReference type="GO" id="GO:0046872">
    <property type="term" value="F:metal ion binding"/>
    <property type="evidence" value="ECO:0007669"/>
    <property type="project" value="UniProtKB-KW"/>
</dbReference>
<dbReference type="Gene3D" id="2.40.30.10">
    <property type="entry name" value="Translation factors"/>
    <property type="match status" value="1"/>
</dbReference>
<dbReference type="SUPFAM" id="SSF63380">
    <property type="entry name" value="Riboflavin synthase domain-like"/>
    <property type="match status" value="1"/>
</dbReference>
<dbReference type="GO" id="GO:0050660">
    <property type="term" value="F:flavin adenine dinucleotide binding"/>
    <property type="evidence" value="ECO:0007669"/>
    <property type="project" value="InterPro"/>
</dbReference>
<evidence type="ECO:0000256" key="12">
    <source>
        <dbReference type="PIRSR" id="PIRSR006816-2"/>
    </source>
</evidence>
<evidence type="ECO:0000256" key="10">
    <source>
        <dbReference type="ARBA" id="ARBA00023014"/>
    </source>
</evidence>
<dbReference type="SUPFAM" id="SSF52343">
    <property type="entry name" value="Ferredoxin reductase-like, C-terminal NADP-linked domain"/>
    <property type="match status" value="1"/>
</dbReference>
<dbReference type="InterPro" id="IPR050353">
    <property type="entry name" value="PyrK_electron_transfer"/>
</dbReference>
<dbReference type="InterPro" id="IPR001433">
    <property type="entry name" value="OxRdtase_FAD/NAD-bd"/>
</dbReference>
<dbReference type="InterPro" id="IPR039261">
    <property type="entry name" value="FNR_nucleotide-bd"/>
</dbReference>
<keyword evidence="4 11" id="KW-0001">2Fe-2S</keyword>
<dbReference type="RefSeq" id="WP_068320097.1">
    <property type="nucleotide sequence ID" value="NZ_CP010835.1"/>
</dbReference>
<dbReference type="CDD" id="cd06220">
    <property type="entry name" value="DHOD_e_trans_like2"/>
    <property type="match status" value="1"/>
</dbReference>
<feature type="binding site" evidence="11 12">
    <location>
        <position position="205"/>
    </location>
    <ligand>
        <name>[2Fe-2S] cluster</name>
        <dbReference type="ChEBI" id="CHEBI:190135"/>
    </ligand>
</feature>
<dbReference type="InterPro" id="IPR023455">
    <property type="entry name" value="Dihydroorotate_DHASE_ETsu"/>
</dbReference>
<dbReference type="GO" id="GO:0051537">
    <property type="term" value="F:2 iron, 2 sulfur cluster binding"/>
    <property type="evidence" value="ECO:0007669"/>
    <property type="project" value="UniProtKB-KW"/>
</dbReference>
<feature type="binding site" evidence="11 12">
    <location>
        <position position="200"/>
    </location>
    <ligand>
        <name>[2Fe-2S] cluster</name>
        <dbReference type="ChEBI" id="CHEBI:190135"/>
    </ligand>
</feature>
<organism evidence="14 15">
    <name type="scientific">Pyrococcus kukulkanii</name>
    <dbReference type="NCBI Taxonomy" id="1609559"/>
    <lineage>
        <taxon>Archaea</taxon>
        <taxon>Methanobacteriati</taxon>
        <taxon>Methanobacteriota</taxon>
        <taxon>Thermococci</taxon>
        <taxon>Thermococcales</taxon>
        <taxon>Thermococcaceae</taxon>
        <taxon>Pyrococcus</taxon>
    </lineage>
</organism>
<dbReference type="OrthoDB" id="35401at2157"/>
<dbReference type="InterPro" id="IPR012165">
    <property type="entry name" value="Cyt_c3_hydrogenase_gsu"/>
</dbReference>
<dbReference type="InterPro" id="IPR037117">
    <property type="entry name" value="Dihydroorotate_DH_ele_sf"/>
</dbReference>